<dbReference type="GO" id="GO:0032259">
    <property type="term" value="P:methylation"/>
    <property type="evidence" value="ECO:0007669"/>
    <property type="project" value="InterPro"/>
</dbReference>
<dbReference type="InterPro" id="IPR002877">
    <property type="entry name" value="RNA_MeTrfase_FtsJ_dom"/>
</dbReference>
<sequence>MNTRRFPVYLVPWHASVTSRGDEESRLVEALIDHEALILQRLLTLQIKGWNHDVAEQHFQQQRHTADNASSELNIIWFTRMKGVLQEIDQRLHVVLAYEPMKFLDLGCCPGGFSSYVLEKNPCARGRGISLPVDEGGHKFALENHFQSRFELTCHNLTSYQMATSYIDDDRFQDLPSDICDQSYALILLDGHQLRTQTSSLPWDVDRLLISQMIIALESVKEGGTIVIKLPLPHKPLAAKILYLLRVLSTKLCVWKPRSMHSNRGTFYAVAKGVGKGLEGWRLPEMTSALKEVWTELTFGGDDGTGRFISPEDFDFLITTEDLIASHLDWLMQLGTCLWRVQEDSLRRFFIRNNIV</sequence>
<keyword evidence="3" id="KW-1185">Reference proteome</keyword>
<evidence type="ECO:0000313" key="2">
    <source>
        <dbReference type="EMBL" id="PPQ71833.1"/>
    </source>
</evidence>
<dbReference type="Pfam" id="PF01728">
    <property type="entry name" value="FtsJ"/>
    <property type="match status" value="1"/>
</dbReference>
<gene>
    <name evidence="2" type="ORF">CVT26_007043</name>
</gene>
<accession>A0A409W029</accession>
<evidence type="ECO:0000259" key="1">
    <source>
        <dbReference type="Pfam" id="PF01728"/>
    </source>
</evidence>
<dbReference type="GO" id="GO:0008168">
    <property type="term" value="F:methyltransferase activity"/>
    <property type="evidence" value="ECO:0007669"/>
    <property type="project" value="InterPro"/>
</dbReference>
<reference evidence="2 3" key="1">
    <citation type="journal article" date="2018" name="Evol. Lett.">
        <title>Horizontal gene cluster transfer increased hallucinogenic mushroom diversity.</title>
        <authorList>
            <person name="Reynolds H.T."/>
            <person name="Vijayakumar V."/>
            <person name="Gluck-Thaler E."/>
            <person name="Korotkin H.B."/>
            <person name="Matheny P.B."/>
            <person name="Slot J.C."/>
        </authorList>
    </citation>
    <scope>NUCLEOTIDE SEQUENCE [LARGE SCALE GENOMIC DNA]</scope>
    <source>
        <strain evidence="2 3">SRW20</strain>
    </source>
</reference>
<name>A0A409W029_9AGAR</name>
<dbReference type="SUPFAM" id="SSF53335">
    <property type="entry name" value="S-adenosyl-L-methionine-dependent methyltransferases"/>
    <property type="match status" value="1"/>
</dbReference>
<protein>
    <recommendedName>
        <fullName evidence="1">Ribosomal RNA methyltransferase FtsJ domain-containing protein</fullName>
    </recommendedName>
</protein>
<dbReference type="STRING" id="231916.A0A409W029"/>
<dbReference type="AlphaFoldDB" id="A0A409W029"/>
<dbReference type="Proteomes" id="UP000284706">
    <property type="component" value="Unassembled WGS sequence"/>
</dbReference>
<organism evidence="2 3">
    <name type="scientific">Gymnopilus dilepis</name>
    <dbReference type="NCBI Taxonomy" id="231916"/>
    <lineage>
        <taxon>Eukaryota</taxon>
        <taxon>Fungi</taxon>
        <taxon>Dikarya</taxon>
        <taxon>Basidiomycota</taxon>
        <taxon>Agaricomycotina</taxon>
        <taxon>Agaricomycetes</taxon>
        <taxon>Agaricomycetidae</taxon>
        <taxon>Agaricales</taxon>
        <taxon>Agaricineae</taxon>
        <taxon>Hymenogastraceae</taxon>
        <taxon>Gymnopilus</taxon>
    </lineage>
</organism>
<dbReference type="InterPro" id="IPR029063">
    <property type="entry name" value="SAM-dependent_MTases_sf"/>
</dbReference>
<dbReference type="OrthoDB" id="417125at2759"/>
<proteinExistence type="predicted"/>
<comment type="caution">
    <text evidence="2">The sequence shown here is derived from an EMBL/GenBank/DDBJ whole genome shotgun (WGS) entry which is preliminary data.</text>
</comment>
<dbReference type="EMBL" id="NHYE01005485">
    <property type="protein sequence ID" value="PPQ71833.1"/>
    <property type="molecule type" value="Genomic_DNA"/>
</dbReference>
<dbReference type="Gene3D" id="3.40.50.12760">
    <property type="match status" value="1"/>
</dbReference>
<evidence type="ECO:0000313" key="3">
    <source>
        <dbReference type="Proteomes" id="UP000284706"/>
    </source>
</evidence>
<feature type="domain" description="Ribosomal RNA methyltransferase FtsJ" evidence="1">
    <location>
        <begin position="85"/>
        <end position="273"/>
    </location>
</feature>
<dbReference type="InParanoid" id="A0A409W029"/>